<feature type="region of interest" description="Disordered" evidence="1">
    <location>
        <begin position="1"/>
        <end position="27"/>
    </location>
</feature>
<evidence type="ECO:0000313" key="2">
    <source>
        <dbReference type="EMBL" id="TQE09587.1"/>
    </source>
</evidence>
<dbReference type="Proteomes" id="UP000315295">
    <property type="component" value="Unassembled WGS sequence"/>
</dbReference>
<reference evidence="2 3" key="1">
    <citation type="journal article" date="2019" name="G3 (Bethesda)">
        <title>Sequencing of a Wild Apple (Malus baccata) Genome Unravels the Differences Between Cultivated and Wild Apple Species Regarding Disease Resistance and Cold Tolerance.</title>
        <authorList>
            <person name="Chen X."/>
        </authorList>
    </citation>
    <scope>NUCLEOTIDE SEQUENCE [LARGE SCALE GENOMIC DNA]</scope>
    <source>
        <strain evidence="3">cv. Shandingzi</strain>
        <tissue evidence="2">Leaves</tissue>
    </source>
</reference>
<feature type="compositionally biased region" description="Basic and acidic residues" evidence="1">
    <location>
        <begin position="8"/>
        <end position="19"/>
    </location>
</feature>
<gene>
    <name evidence="2" type="ORF">C1H46_004806</name>
</gene>
<dbReference type="EMBL" id="VIEB01000055">
    <property type="protein sequence ID" value="TQE09587.1"/>
    <property type="molecule type" value="Genomic_DNA"/>
</dbReference>
<protein>
    <submittedName>
        <fullName evidence="2">Uncharacterized protein</fullName>
    </submittedName>
</protein>
<keyword evidence="3" id="KW-1185">Reference proteome</keyword>
<sequence length="68" mass="7559">MRRKKREKEKGRESTKEYGSKSSSSSNVVARMSFQQAIVAKDALQGMVFLFRIEGGAAHGDGEEQSFC</sequence>
<comment type="caution">
    <text evidence="2">The sequence shown here is derived from an EMBL/GenBank/DDBJ whole genome shotgun (WGS) entry which is preliminary data.</text>
</comment>
<dbReference type="AlphaFoldDB" id="A0A540NEW3"/>
<accession>A0A540NEW3</accession>
<organism evidence="2 3">
    <name type="scientific">Malus baccata</name>
    <name type="common">Siberian crab apple</name>
    <name type="synonym">Pyrus baccata</name>
    <dbReference type="NCBI Taxonomy" id="106549"/>
    <lineage>
        <taxon>Eukaryota</taxon>
        <taxon>Viridiplantae</taxon>
        <taxon>Streptophyta</taxon>
        <taxon>Embryophyta</taxon>
        <taxon>Tracheophyta</taxon>
        <taxon>Spermatophyta</taxon>
        <taxon>Magnoliopsida</taxon>
        <taxon>eudicotyledons</taxon>
        <taxon>Gunneridae</taxon>
        <taxon>Pentapetalae</taxon>
        <taxon>rosids</taxon>
        <taxon>fabids</taxon>
        <taxon>Rosales</taxon>
        <taxon>Rosaceae</taxon>
        <taxon>Amygdaloideae</taxon>
        <taxon>Maleae</taxon>
        <taxon>Malus</taxon>
    </lineage>
</organism>
<name>A0A540NEW3_MALBA</name>
<evidence type="ECO:0000313" key="3">
    <source>
        <dbReference type="Proteomes" id="UP000315295"/>
    </source>
</evidence>
<evidence type="ECO:0000256" key="1">
    <source>
        <dbReference type="SAM" id="MobiDB-lite"/>
    </source>
</evidence>
<proteinExistence type="predicted"/>